<dbReference type="Proteomes" id="UP000435877">
    <property type="component" value="Unassembled WGS sequence"/>
</dbReference>
<evidence type="ECO:0000256" key="1">
    <source>
        <dbReference type="ARBA" id="ARBA00022857"/>
    </source>
</evidence>
<feature type="domain" description="Alcohol dehydrogenase-like N-terminal" evidence="3">
    <location>
        <begin position="35"/>
        <end position="138"/>
    </location>
</feature>
<evidence type="ECO:0000259" key="3">
    <source>
        <dbReference type="Pfam" id="PF08240"/>
    </source>
</evidence>
<dbReference type="InterPro" id="IPR013154">
    <property type="entry name" value="ADH-like_N"/>
</dbReference>
<dbReference type="SUPFAM" id="SSF50129">
    <property type="entry name" value="GroES-like"/>
    <property type="match status" value="1"/>
</dbReference>
<keyword evidence="7" id="KW-1185">Reference proteome</keyword>
<dbReference type="Gene3D" id="3.40.50.720">
    <property type="entry name" value="NAD(P)-binding Rossmann-like Domain"/>
    <property type="match status" value="1"/>
</dbReference>
<sequence>MSEQTPSTGLQLRSLVTEEGQLKLLLKSAPVPEPGENDVVVRIEATPINPSDQATLIMPADVTTGETTGSGADTTYTASLRAGMEARVKPRIGKPLAIGNEGAGTVVKAGSSAAAQALLGKTVAVMDGALYCQYRKVNVMQCMTLNEGTSARDAASCFVNPLTALGFVETMRSEGFKAIIHTAAASNLGQMLNRICISDGIDLINIVRKQEQVDILKALGAKYICNSSDDSFMDDLTAAIEATGAYVAFDATGGGDLGSRILSCMERAALKDTELPGPYGSNTYKQLYIYGGLDMSPTIINRNFGFSWGVNAWLLTPFTQKVGMEKMLELRQRVANELQTTFASHYSDEISLTEALDKDIVAAYSQQATGRKFLINPSK</sequence>
<proteinExistence type="predicted"/>
<dbReference type="RefSeq" id="WP_159270022.1">
    <property type="nucleotide sequence ID" value="NZ_CACSIK010000003.1"/>
</dbReference>
<dbReference type="PANTHER" id="PTHR48106:SF18">
    <property type="entry name" value="QUINONE OXIDOREDUCTASE PIG3"/>
    <property type="match status" value="1"/>
</dbReference>
<dbReference type="Pfam" id="PF08240">
    <property type="entry name" value="ADH_N"/>
    <property type="match status" value="1"/>
</dbReference>
<name>A0A5S9QJI9_9GAMM</name>
<organism evidence="5 8">
    <name type="scientific">Zhongshania aliphaticivorans</name>
    <dbReference type="NCBI Taxonomy" id="1470434"/>
    <lineage>
        <taxon>Bacteria</taxon>
        <taxon>Pseudomonadati</taxon>
        <taxon>Pseudomonadota</taxon>
        <taxon>Gammaproteobacteria</taxon>
        <taxon>Cellvibrionales</taxon>
        <taxon>Spongiibacteraceae</taxon>
        <taxon>Zhongshania</taxon>
    </lineage>
</organism>
<accession>A0A5S9QJI9</accession>
<evidence type="ECO:0000313" key="5">
    <source>
        <dbReference type="EMBL" id="CAA0118440.1"/>
    </source>
</evidence>
<evidence type="ECO:0000313" key="7">
    <source>
        <dbReference type="Proteomes" id="UP000435877"/>
    </source>
</evidence>
<dbReference type="EMBL" id="CACSIM010000006">
    <property type="protein sequence ID" value="CAA0118440.1"/>
    <property type="molecule type" value="Genomic_DNA"/>
</dbReference>
<evidence type="ECO:0000256" key="2">
    <source>
        <dbReference type="ARBA" id="ARBA00023002"/>
    </source>
</evidence>
<dbReference type="InterPro" id="IPR011032">
    <property type="entry name" value="GroES-like_sf"/>
</dbReference>
<dbReference type="SUPFAM" id="SSF51735">
    <property type="entry name" value="NAD(P)-binding Rossmann-fold domains"/>
    <property type="match status" value="1"/>
</dbReference>
<evidence type="ECO:0000313" key="6">
    <source>
        <dbReference type="EMBL" id="CAA0122497.1"/>
    </source>
</evidence>
<gene>
    <name evidence="4" type="ORF">IHBHHGIJ_03263</name>
    <name evidence="5" type="ORF">KFEGEMFD_03476</name>
    <name evidence="6" type="ORF">KFEGEMFD_04008</name>
</gene>
<dbReference type="AlphaFoldDB" id="A0A5S9QJI9"/>
<dbReference type="Proteomes" id="UP000439591">
    <property type="component" value="Unassembled WGS sequence"/>
</dbReference>
<dbReference type="CDD" id="cd08291">
    <property type="entry name" value="ETR_like_1"/>
    <property type="match status" value="1"/>
</dbReference>
<protein>
    <recommendedName>
        <fullName evidence="3">Alcohol dehydrogenase-like N-terminal domain-containing protein</fullName>
    </recommendedName>
</protein>
<dbReference type="EMBL" id="CACSIM010000008">
    <property type="protein sequence ID" value="CAA0122497.1"/>
    <property type="molecule type" value="Genomic_DNA"/>
</dbReference>
<dbReference type="GO" id="GO:0016651">
    <property type="term" value="F:oxidoreductase activity, acting on NAD(P)H"/>
    <property type="evidence" value="ECO:0007669"/>
    <property type="project" value="TreeGrafter"/>
</dbReference>
<dbReference type="OrthoDB" id="8629910at2"/>
<dbReference type="PANTHER" id="PTHR48106">
    <property type="entry name" value="QUINONE OXIDOREDUCTASE PIG3-RELATED"/>
    <property type="match status" value="1"/>
</dbReference>
<dbReference type="InterPro" id="IPR036291">
    <property type="entry name" value="NAD(P)-bd_dom_sf"/>
</dbReference>
<keyword evidence="1" id="KW-0521">NADP</keyword>
<evidence type="ECO:0000313" key="8">
    <source>
        <dbReference type="Proteomes" id="UP000439591"/>
    </source>
</evidence>
<keyword evidence="2" id="KW-0560">Oxidoreductase</keyword>
<evidence type="ECO:0000313" key="4">
    <source>
        <dbReference type="EMBL" id="CAA0111084.1"/>
    </source>
</evidence>
<dbReference type="GO" id="GO:0070402">
    <property type="term" value="F:NADPH binding"/>
    <property type="evidence" value="ECO:0007669"/>
    <property type="project" value="TreeGrafter"/>
</dbReference>
<dbReference type="Gene3D" id="3.90.180.10">
    <property type="entry name" value="Medium-chain alcohol dehydrogenases, catalytic domain"/>
    <property type="match status" value="1"/>
</dbReference>
<reference evidence="7 8" key="1">
    <citation type="submission" date="2019-11" db="EMBL/GenBank/DDBJ databases">
        <authorList>
            <person name="Holert J."/>
        </authorList>
    </citation>
    <scope>NUCLEOTIDE SEQUENCE [LARGE SCALE GENOMIC DNA]</scope>
    <source>
        <strain evidence="5">BC3_2A</strain>
        <strain evidence="4">SB11_1A</strain>
    </source>
</reference>
<dbReference type="EMBL" id="CACSIK010000003">
    <property type="protein sequence ID" value="CAA0111084.1"/>
    <property type="molecule type" value="Genomic_DNA"/>
</dbReference>